<dbReference type="InterPro" id="IPR005630">
    <property type="entry name" value="Terpene_synthase_metal-bd"/>
</dbReference>
<dbReference type="Proteomes" id="UP001154282">
    <property type="component" value="Unassembled WGS sequence"/>
</dbReference>
<dbReference type="Pfam" id="PF03936">
    <property type="entry name" value="Terpene_synth_C"/>
    <property type="match status" value="2"/>
</dbReference>
<dbReference type="GO" id="GO:0016114">
    <property type="term" value="P:terpenoid biosynthetic process"/>
    <property type="evidence" value="ECO:0007669"/>
    <property type="project" value="InterPro"/>
</dbReference>
<name>A0AAV0R1G4_9ROSI</name>
<dbReference type="GO" id="GO:0010333">
    <property type="term" value="F:terpene synthase activity"/>
    <property type="evidence" value="ECO:0007669"/>
    <property type="project" value="InterPro"/>
</dbReference>
<evidence type="ECO:0000259" key="4">
    <source>
        <dbReference type="Pfam" id="PF03936"/>
    </source>
</evidence>
<proteinExistence type="predicted"/>
<protein>
    <recommendedName>
        <fullName evidence="4">Terpene synthase metal-binding domain-containing protein</fullName>
    </recommendedName>
</protein>
<feature type="domain" description="Terpene synthase metal-binding" evidence="4">
    <location>
        <begin position="48"/>
        <end position="97"/>
    </location>
</feature>
<keyword evidence="2" id="KW-0479">Metal-binding</keyword>
<dbReference type="AlphaFoldDB" id="A0AAV0R1G4"/>
<evidence type="ECO:0000256" key="1">
    <source>
        <dbReference type="ARBA" id="ARBA00001946"/>
    </source>
</evidence>
<comment type="caution">
    <text evidence="5">The sequence shown here is derived from an EMBL/GenBank/DDBJ whole genome shotgun (WGS) entry which is preliminary data.</text>
</comment>
<dbReference type="PANTHER" id="PTHR31225">
    <property type="entry name" value="OS04G0344100 PROTEIN-RELATED"/>
    <property type="match status" value="1"/>
</dbReference>
<dbReference type="InterPro" id="IPR050148">
    <property type="entry name" value="Terpene_synthase-like"/>
</dbReference>
<feature type="domain" description="Terpene synthase metal-binding" evidence="4">
    <location>
        <begin position="2"/>
        <end position="47"/>
    </location>
</feature>
<reference evidence="5" key="1">
    <citation type="submission" date="2022-08" db="EMBL/GenBank/DDBJ databases">
        <authorList>
            <person name="Gutierrez-Valencia J."/>
        </authorList>
    </citation>
    <scope>NUCLEOTIDE SEQUENCE</scope>
</reference>
<dbReference type="PANTHER" id="PTHR31225:SF252">
    <property type="entry name" value="TERPENE SYNTHASE 12-RELATED"/>
    <property type="match status" value="1"/>
</dbReference>
<evidence type="ECO:0000256" key="2">
    <source>
        <dbReference type="ARBA" id="ARBA00022723"/>
    </source>
</evidence>
<dbReference type="GO" id="GO:0000287">
    <property type="term" value="F:magnesium ion binding"/>
    <property type="evidence" value="ECO:0007669"/>
    <property type="project" value="InterPro"/>
</dbReference>
<evidence type="ECO:0000256" key="3">
    <source>
        <dbReference type="ARBA" id="ARBA00022842"/>
    </source>
</evidence>
<accession>A0AAV0R1G4</accession>
<comment type="cofactor">
    <cofactor evidence="1">
        <name>Mg(2+)</name>
        <dbReference type="ChEBI" id="CHEBI:18420"/>
    </cofactor>
</comment>
<dbReference type="EMBL" id="CAMGYJ010000010">
    <property type="protein sequence ID" value="CAI0550287.1"/>
    <property type="molecule type" value="Genomic_DNA"/>
</dbReference>
<gene>
    <name evidence="5" type="ORF">LITE_LOCUS45489</name>
</gene>
<dbReference type="Gene3D" id="1.10.600.10">
    <property type="entry name" value="Farnesyl Diphosphate Synthase"/>
    <property type="match status" value="2"/>
</dbReference>
<keyword evidence="6" id="KW-1185">Reference proteome</keyword>
<dbReference type="InterPro" id="IPR008949">
    <property type="entry name" value="Isoprenoid_synthase_dom_sf"/>
</dbReference>
<keyword evidence="3" id="KW-0460">Magnesium</keyword>
<evidence type="ECO:0000313" key="5">
    <source>
        <dbReference type="EMBL" id="CAI0550287.1"/>
    </source>
</evidence>
<organism evidence="5 6">
    <name type="scientific">Linum tenue</name>
    <dbReference type="NCBI Taxonomy" id="586396"/>
    <lineage>
        <taxon>Eukaryota</taxon>
        <taxon>Viridiplantae</taxon>
        <taxon>Streptophyta</taxon>
        <taxon>Embryophyta</taxon>
        <taxon>Tracheophyta</taxon>
        <taxon>Spermatophyta</taxon>
        <taxon>Magnoliopsida</taxon>
        <taxon>eudicotyledons</taxon>
        <taxon>Gunneridae</taxon>
        <taxon>Pentapetalae</taxon>
        <taxon>rosids</taxon>
        <taxon>fabids</taxon>
        <taxon>Malpighiales</taxon>
        <taxon>Linaceae</taxon>
        <taxon>Linum</taxon>
    </lineage>
</organism>
<dbReference type="SUPFAM" id="SSF48576">
    <property type="entry name" value="Terpenoid synthases"/>
    <property type="match status" value="1"/>
</dbReference>
<sequence length="135" mass="15809">MLKAFLKEAKWSHKEIDPPRFSEYLENAWRSVSGTVILVHTYYLLDERLIAAFMTIQEEIARGGTVNSISCYMNDNGVNEEQARQHIKVLIDGAWKKMNQELFFYHKGYNWFKCVHEIFSTINDQFSKDGSLHLS</sequence>
<evidence type="ECO:0000313" key="6">
    <source>
        <dbReference type="Proteomes" id="UP001154282"/>
    </source>
</evidence>